<gene>
    <name evidence="6" type="ORF">OJ996_14030</name>
</gene>
<evidence type="ECO:0000256" key="2">
    <source>
        <dbReference type="ARBA" id="ARBA00022964"/>
    </source>
</evidence>
<dbReference type="InterPro" id="IPR000627">
    <property type="entry name" value="Intradiol_dOase_C"/>
</dbReference>
<dbReference type="EMBL" id="JAPDDR010000007">
    <property type="protein sequence ID" value="MCW1914702.1"/>
    <property type="molecule type" value="Genomic_DNA"/>
</dbReference>
<evidence type="ECO:0000313" key="6">
    <source>
        <dbReference type="EMBL" id="MCW1914702.1"/>
    </source>
</evidence>
<evidence type="ECO:0000256" key="1">
    <source>
        <dbReference type="ARBA" id="ARBA00007825"/>
    </source>
</evidence>
<dbReference type="InterPro" id="IPR039387">
    <property type="entry name" value="3_4-PCD"/>
</dbReference>
<evidence type="ECO:0000256" key="3">
    <source>
        <dbReference type="ARBA" id="ARBA00023002"/>
    </source>
</evidence>
<keyword evidence="2" id="KW-0223">Dioxygenase</keyword>
<protein>
    <submittedName>
        <fullName evidence="6">Protocatechuate 3,4-dioxygenase</fullName>
    </submittedName>
</protein>
<feature type="domain" description="Intradiol ring-cleavage dioxygenases" evidence="5">
    <location>
        <begin position="72"/>
        <end position="100"/>
    </location>
</feature>
<name>A0ABT3G4W7_9BACT</name>
<keyword evidence="3" id="KW-0560">Oxidoreductase</keyword>
<dbReference type="CDD" id="cd03459">
    <property type="entry name" value="3_4-PCD"/>
    <property type="match status" value="1"/>
</dbReference>
<keyword evidence="4" id="KW-0732">Signal</keyword>
<evidence type="ECO:0000259" key="5">
    <source>
        <dbReference type="PROSITE" id="PS00083"/>
    </source>
</evidence>
<dbReference type="RefSeq" id="WP_264514238.1">
    <property type="nucleotide sequence ID" value="NZ_JAPDDR010000007.1"/>
</dbReference>
<dbReference type="InterPro" id="IPR015889">
    <property type="entry name" value="Intradiol_dOase_core"/>
</dbReference>
<dbReference type="InterPro" id="IPR050770">
    <property type="entry name" value="Intradiol_RC_Dioxygenase"/>
</dbReference>
<dbReference type="PROSITE" id="PS00083">
    <property type="entry name" value="INTRADIOL_DIOXYGENAS"/>
    <property type="match status" value="1"/>
</dbReference>
<dbReference type="Pfam" id="PF00775">
    <property type="entry name" value="Dioxygenase_C"/>
    <property type="match status" value="1"/>
</dbReference>
<dbReference type="Gene3D" id="2.60.130.10">
    <property type="entry name" value="Aromatic compound dioxygenase"/>
    <property type="match status" value="1"/>
</dbReference>
<dbReference type="InterPro" id="IPR006311">
    <property type="entry name" value="TAT_signal"/>
</dbReference>
<organism evidence="6 7">
    <name type="scientific">Luteolibacter rhizosphaerae</name>
    <dbReference type="NCBI Taxonomy" id="2989719"/>
    <lineage>
        <taxon>Bacteria</taxon>
        <taxon>Pseudomonadati</taxon>
        <taxon>Verrucomicrobiota</taxon>
        <taxon>Verrucomicrobiia</taxon>
        <taxon>Verrucomicrobiales</taxon>
        <taxon>Verrucomicrobiaceae</taxon>
        <taxon>Luteolibacter</taxon>
    </lineage>
</organism>
<evidence type="ECO:0000256" key="4">
    <source>
        <dbReference type="SAM" id="SignalP"/>
    </source>
</evidence>
<dbReference type="PANTHER" id="PTHR33711:SF9">
    <property type="entry name" value="PROTOCATECHUATE 3,4-DIOXYGENASE ALPHA CHAIN"/>
    <property type="match status" value="1"/>
</dbReference>
<sequence>MNILSSRRRFLSRFTLGAAGLWVPGAFAEALTLTPRQTEGPFYPVDLPLDTDNDLVILNDGLTPALGNITHLSGKVTDVKGNPIRNALVEIWQVDHHGVYLHKGSSDAEKRDANFQGFGRFMTGSTGEYYFRTIKPVRYPGRTPHIHFAVKMKGHERWTTQCYIKGEPQNEKDGVIRAIKDEKQRASVIVDFAPLTGVTTGELAARFDIVMGYTPQA</sequence>
<feature type="signal peptide" evidence="4">
    <location>
        <begin position="1"/>
        <end position="28"/>
    </location>
</feature>
<comment type="similarity">
    <text evidence="1">Belongs to the intradiol ring-cleavage dioxygenase family.</text>
</comment>
<proteinExistence type="inferred from homology"/>
<dbReference type="SUPFAM" id="SSF49482">
    <property type="entry name" value="Aromatic compound dioxygenase"/>
    <property type="match status" value="1"/>
</dbReference>
<accession>A0ABT3G4W7</accession>
<feature type="chain" id="PRO_5047215556" evidence="4">
    <location>
        <begin position="29"/>
        <end position="217"/>
    </location>
</feature>
<dbReference type="PROSITE" id="PS51318">
    <property type="entry name" value="TAT"/>
    <property type="match status" value="1"/>
</dbReference>
<dbReference type="Proteomes" id="UP001165653">
    <property type="component" value="Unassembled WGS sequence"/>
</dbReference>
<comment type="caution">
    <text evidence="6">The sequence shown here is derived from an EMBL/GenBank/DDBJ whole genome shotgun (WGS) entry which is preliminary data.</text>
</comment>
<reference evidence="6" key="1">
    <citation type="submission" date="2022-10" db="EMBL/GenBank/DDBJ databases">
        <title>Luteolibacter sp. GHJ8, whole genome shotgun sequencing project.</title>
        <authorList>
            <person name="Zhao G."/>
            <person name="Shen L."/>
        </authorList>
    </citation>
    <scope>NUCLEOTIDE SEQUENCE</scope>
    <source>
        <strain evidence="6">GHJ8</strain>
    </source>
</reference>
<keyword evidence="7" id="KW-1185">Reference proteome</keyword>
<dbReference type="PANTHER" id="PTHR33711">
    <property type="entry name" value="DIOXYGENASE, PUTATIVE (AFU_ORTHOLOGUE AFUA_2G02910)-RELATED"/>
    <property type="match status" value="1"/>
</dbReference>
<evidence type="ECO:0000313" key="7">
    <source>
        <dbReference type="Proteomes" id="UP001165653"/>
    </source>
</evidence>